<dbReference type="InterPro" id="IPR036390">
    <property type="entry name" value="WH_DNA-bd_sf"/>
</dbReference>
<dbReference type="Pfam" id="PF24038">
    <property type="entry name" value="DUF7347"/>
    <property type="match status" value="1"/>
</dbReference>
<organism evidence="3">
    <name type="scientific">Halobacterium sp. NMX12-1</name>
    <dbReference type="NCBI Taxonomy" id="3166650"/>
    <lineage>
        <taxon>Archaea</taxon>
        <taxon>Methanobacteriati</taxon>
        <taxon>Methanobacteriota</taxon>
        <taxon>Stenosarchaea group</taxon>
        <taxon>Halobacteria</taxon>
        <taxon>Halobacteriales</taxon>
        <taxon>Halobacteriaceae</taxon>
        <taxon>Halobacterium</taxon>
    </lineage>
</organism>
<dbReference type="AlphaFoldDB" id="A0AAU8CIQ8"/>
<evidence type="ECO:0000313" key="3">
    <source>
        <dbReference type="EMBL" id="XCF17986.1"/>
    </source>
</evidence>
<dbReference type="GeneID" id="91109133"/>
<evidence type="ECO:0000259" key="1">
    <source>
        <dbReference type="Pfam" id="PF24038"/>
    </source>
</evidence>
<feature type="domain" description="DUF7351" evidence="2">
    <location>
        <begin position="108"/>
        <end position="280"/>
    </location>
</feature>
<sequence length="283" mass="30316">MSDHPADAARVADAFGVLSDPVRVAILRELSDREHPAGETSVPFAELRRAVGVDDAGRFNYHLDKLRDQFVRKRDGGYAPTAVGLRAIGSIESGTYSHDPEPRSGLVDHDCPHCGAALTARYENHYVSVECDDHGLFLQRSVPPTAVADATIEDVLAFAVGDVHRDLRSLADGVCFVCSAPVAVAEFEETEDGHVNATFACENCWLSLTTRAAAAVMGHPAVVSLYYDHGVDAQRELPASLSFVWDPDSADLTADGSAVELTVAVGDDDVTLRVDDTLAVDEV</sequence>
<dbReference type="InterPro" id="IPR036388">
    <property type="entry name" value="WH-like_DNA-bd_sf"/>
</dbReference>
<proteinExistence type="predicted"/>
<feature type="domain" description="DUF7347" evidence="1">
    <location>
        <begin position="12"/>
        <end position="90"/>
    </location>
</feature>
<dbReference type="KEGG" id="hanx:ABSL23_08250"/>
<name>A0AAU8CIQ8_9EURY</name>
<dbReference type="SUPFAM" id="SSF46785">
    <property type="entry name" value="Winged helix' DNA-binding domain"/>
    <property type="match status" value="1"/>
</dbReference>
<dbReference type="InterPro" id="IPR055771">
    <property type="entry name" value="DUF7347"/>
</dbReference>
<gene>
    <name evidence="3" type="ORF">ABSL23_08250</name>
</gene>
<reference evidence="3" key="1">
    <citation type="submission" date="2024-06" db="EMBL/GenBank/DDBJ databases">
        <title>Genome Sequence of an extremely halophilic archaeon isolated from Permian era halite, Salado Formation, Carlsbad, New Mexico: Halobacterium sp. strain NMX12-1.</title>
        <authorList>
            <person name="Sotoa L."/>
            <person name="DasSarma P."/>
            <person name="Anton B.P."/>
            <person name="Vincze T."/>
            <person name="Verma I."/>
            <person name="Eralp B."/>
            <person name="Powers D.W."/>
            <person name="Dozier B.L."/>
            <person name="Roberts R.J."/>
            <person name="DasSarma S."/>
        </authorList>
    </citation>
    <scope>NUCLEOTIDE SEQUENCE</scope>
    <source>
        <strain evidence="3">NMX12-1</strain>
    </source>
</reference>
<dbReference type="InterPro" id="IPR055775">
    <property type="entry name" value="DUF7351"/>
</dbReference>
<dbReference type="InterPro" id="IPR011991">
    <property type="entry name" value="ArsR-like_HTH"/>
</dbReference>
<dbReference type="EMBL" id="CP159204">
    <property type="protein sequence ID" value="XCF17986.1"/>
    <property type="molecule type" value="Genomic_DNA"/>
</dbReference>
<dbReference type="Gene3D" id="1.10.10.10">
    <property type="entry name" value="Winged helix-like DNA-binding domain superfamily/Winged helix DNA-binding domain"/>
    <property type="match status" value="1"/>
</dbReference>
<dbReference type="Pfam" id="PF24042">
    <property type="entry name" value="DUF7351"/>
    <property type="match status" value="1"/>
</dbReference>
<dbReference type="CDD" id="cd00090">
    <property type="entry name" value="HTH_ARSR"/>
    <property type="match status" value="1"/>
</dbReference>
<protein>
    <submittedName>
        <fullName evidence="3">Helix-turn-helix domain-containing protein</fullName>
    </submittedName>
</protein>
<dbReference type="RefSeq" id="WP_230891197.1">
    <property type="nucleotide sequence ID" value="NZ_CP159204.1"/>
</dbReference>
<accession>A0AAU8CIQ8</accession>
<evidence type="ECO:0000259" key="2">
    <source>
        <dbReference type="Pfam" id="PF24042"/>
    </source>
</evidence>